<proteinExistence type="predicted"/>
<evidence type="ECO:0000256" key="5">
    <source>
        <dbReference type="SAM" id="MobiDB-lite"/>
    </source>
</evidence>
<dbReference type="InterPro" id="IPR007343">
    <property type="entry name" value="Uncharacterised_pept_Zn_put"/>
</dbReference>
<keyword evidence="4 6" id="KW-0472">Membrane</keyword>
<evidence type="ECO:0000256" key="6">
    <source>
        <dbReference type="SAM" id="Phobius"/>
    </source>
</evidence>
<gene>
    <name evidence="7" type="ORF">NRE15_08600</name>
</gene>
<keyword evidence="3 6" id="KW-1133">Transmembrane helix</keyword>
<dbReference type="RefSeq" id="WP_313792475.1">
    <property type="nucleotide sequence ID" value="NZ_CP102453.1"/>
</dbReference>
<evidence type="ECO:0000313" key="8">
    <source>
        <dbReference type="Proteomes" id="UP001315967"/>
    </source>
</evidence>
<reference evidence="7 8" key="1">
    <citation type="submission" date="2022-08" db="EMBL/GenBank/DDBJ databases">
        <title>Aerococcaceae sp. nov isolated from spoiled eye mask.</title>
        <authorList>
            <person name="Zhou G."/>
            <person name="Xie X.-B."/>
            <person name="Shi Q.-S."/>
            <person name="Wang Y.-S."/>
            <person name="Wen X."/>
            <person name="Peng H."/>
            <person name="Yang X.-J."/>
            <person name="Tao H.-B."/>
            <person name="Huang X.-M."/>
        </authorList>
    </citation>
    <scope>NUCLEOTIDE SEQUENCE [LARGE SCALE GENOMIC DNA]</scope>
    <source>
        <strain evidence="8">DM20194951</strain>
    </source>
</reference>
<protein>
    <submittedName>
        <fullName evidence="7">Neutral zinc metallopeptidase</fullName>
    </submittedName>
</protein>
<evidence type="ECO:0000313" key="7">
    <source>
        <dbReference type="EMBL" id="UUX32975.1"/>
    </source>
</evidence>
<dbReference type="PANTHER" id="PTHR30168:SF0">
    <property type="entry name" value="INNER MEMBRANE PROTEIN"/>
    <property type="match status" value="1"/>
</dbReference>
<comment type="subcellular location">
    <subcellularLocation>
        <location evidence="1">Membrane</location>
        <topology evidence="1">Single-pass membrane protein</topology>
    </subcellularLocation>
</comment>
<dbReference type="Pfam" id="PF04228">
    <property type="entry name" value="Zn_peptidase"/>
    <property type="match status" value="1"/>
</dbReference>
<feature type="compositionally biased region" description="Basic and acidic residues" evidence="5">
    <location>
        <begin position="1"/>
        <end position="17"/>
    </location>
</feature>
<evidence type="ECO:0000256" key="1">
    <source>
        <dbReference type="ARBA" id="ARBA00004167"/>
    </source>
</evidence>
<dbReference type="EMBL" id="CP102453">
    <property type="protein sequence ID" value="UUX32975.1"/>
    <property type="molecule type" value="Genomic_DNA"/>
</dbReference>
<keyword evidence="8" id="KW-1185">Reference proteome</keyword>
<evidence type="ECO:0000256" key="2">
    <source>
        <dbReference type="ARBA" id="ARBA00022692"/>
    </source>
</evidence>
<evidence type="ECO:0000256" key="4">
    <source>
        <dbReference type="ARBA" id="ARBA00023136"/>
    </source>
</evidence>
<evidence type="ECO:0000256" key="3">
    <source>
        <dbReference type="ARBA" id="ARBA00022989"/>
    </source>
</evidence>
<feature type="transmembrane region" description="Helical" evidence="6">
    <location>
        <begin position="59"/>
        <end position="77"/>
    </location>
</feature>
<keyword evidence="2 6" id="KW-0812">Transmembrane</keyword>
<sequence length="320" mass="35246">MKWEDLRRSKNVQDRRGQNNQSGRTSSNPRGRGGGTNRSSGGLLNLLLPLLMSSGGGKWILIIILALGLFGGGFGLFDGVLDQSSNNQVIQTTTNQQTVNTDDLASDEELDFLAAVLGFTEDYWTQTFENYDMVYEPTSLVVYTAGTPTGGCGYGDSAAGPFYCPADQTIYIDMDFYHQLATRYQAPGDFAMAYVLAHEVGHHVQNLTGIMDEYNSARRGASENTANELNVRLELQADYFAGAWANYVQDHGLLEIGDLEEAMQAAYAVGDDTLQEAAYGRVVPDSFTHGTSQQRQNWFYRGFEYGDFEHSDTFSGSIDI</sequence>
<accession>A0ABY5P395</accession>
<dbReference type="Proteomes" id="UP001315967">
    <property type="component" value="Chromosome"/>
</dbReference>
<name>A0ABY5P395_9LACT</name>
<feature type="region of interest" description="Disordered" evidence="5">
    <location>
        <begin position="1"/>
        <end position="38"/>
    </location>
</feature>
<organism evidence="7 8">
    <name type="scientific">Fundicoccus culcitae</name>
    <dbReference type="NCBI Taxonomy" id="2969821"/>
    <lineage>
        <taxon>Bacteria</taxon>
        <taxon>Bacillati</taxon>
        <taxon>Bacillota</taxon>
        <taxon>Bacilli</taxon>
        <taxon>Lactobacillales</taxon>
        <taxon>Aerococcaceae</taxon>
        <taxon>Fundicoccus</taxon>
    </lineage>
</organism>
<dbReference type="PANTHER" id="PTHR30168">
    <property type="entry name" value="PUTATIVE MEMBRANE PROTEIN YPFJ"/>
    <property type="match status" value="1"/>
</dbReference>